<feature type="compositionally biased region" description="Basic and acidic residues" evidence="1">
    <location>
        <begin position="292"/>
        <end position="306"/>
    </location>
</feature>
<feature type="compositionally biased region" description="Low complexity" evidence="1">
    <location>
        <begin position="129"/>
        <end position="152"/>
    </location>
</feature>
<evidence type="ECO:0000256" key="2">
    <source>
        <dbReference type="SAM" id="SignalP"/>
    </source>
</evidence>
<feature type="compositionally biased region" description="Low complexity" evidence="1">
    <location>
        <begin position="105"/>
        <end position="122"/>
    </location>
</feature>
<accession>A0ABY5WMU4</accession>
<evidence type="ECO:0000313" key="5">
    <source>
        <dbReference type="Proteomes" id="UP001058514"/>
    </source>
</evidence>
<dbReference type="Gene3D" id="3.30.70.1070">
    <property type="entry name" value="Sporulation related repeat"/>
    <property type="match status" value="1"/>
</dbReference>
<keyword evidence="2" id="KW-0732">Signal</keyword>
<evidence type="ECO:0000313" key="4">
    <source>
        <dbReference type="EMBL" id="UWQ42776.1"/>
    </source>
</evidence>
<dbReference type="InterPro" id="IPR007730">
    <property type="entry name" value="SPOR-like_dom"/>
</dbReference>
<gene>
    <name evidence="4" type="ORF">K3718_06720</name>
</gene>
<dbReference type="RefSeq" id="WP_259965397.1">
    <property type="nucleotide sequence ID" value="NZ_CP081051.1"/>
</dbReference>
<dbReference type="SUPFAM" id="SSF110997">
    <property type="entry name" value="Sporulation related repeat"/>
    <property type="match status" value="1"/>
</dbReference>
<proteinExistence type="predicted"/>
<feature type="chain" id="PRO_5045465229" evidence="2">
    <location>
        <begin position="24"/>
        <end position="400"/>
    </location>
</feature>
<reference evidence="4" key="1">
    <citation type="submission" date="2021-08" db="EMBL/GenBank/DDBJ databases">
        <authorList>
            <person name="Nwanade C."/>
            <person name="Wang M."/>
            <person name="Masoudi A."/>
            <person name="Yu Z."/>
            <person name="Liu J."/>
        </authorList>
    </citation>
    <scope>NUCLEOTIDE SEQUENCE</scope>
    <source>
        <strain evidence="4">S166</strain>
    </source>
</reference>
<name>A0ABY5WMU4_9RHOB</name>
<feature type="region of interest" description="Disordered" evidence="1">
    <location>
        <begin position="292"/>
        <end position="323"/>
    </location>
</feature>
<dbReference type="Pfam" id="PF05036">
    <property type="entry name" value="SPOR"/>
    <property type="match status" value="1"/>
</dbReference>
<feature type="domain" description="SPOR" evidence="3">
    <location>
        <begin position="322"/>
        <end position="400"/>
    </location>
</feature>
<sequence length="400" mass="42137">MKITGIIALAIITGASGAAGVQAQTLRPTSPPAEYPPASYDGRQFVDSRGCVYIRAGIDGNVTWVPQVTRSRKQICGLQPTQLAGTTQQQPRAAAPELITLEPSQQPAQTADPAPAASARPAASPPPQVAATAKPRRTPQTASARPAPAAAAPAPAVRKVVQAAPAPASAPAAAVPQSSVLLTPNTRVVQTHIYQERRLSNSFQVPQGYRPVWTDGRLNPQRAVRTVRPAVVTGAAQVPPGYLRVEREDGRLNPMRGLRSPQGDAQMARVWNDGVPRRLVQLPLDRPTVRLPREARRSPAEAKETGLRLSTRSAPGAKAPDHAAAAPRYVRAATYADADQARAAARKLAATGLPVRLGTVSRKGQPYKVVMAGPYRDEGQAAAALAKAQQAGFNGARLSK</sequence>
<feature type="compositionally biased region" description="Low complexity" evidence="1">
    <location>
        <begin position="314"/>
        <end position="323"/>
    </location>
</feature>
<dbReference type="Proteomes" id="UP001058514">
    <property type="component" value="Chromosome"/>
</dbReference>
<evidence type="ECO:0000259" key="3">
    <source>
        <dbReference type="PROSITE" id="PS51724"/>
    </source>
</evidence>
<dbReference type="PROSITE" id="PS51724">
    <property type="entry name" value="SPOR"/>
    <property type="match status" value="1"/>
</dbReference>
<organism evidence="4 5">
    <name type="scientific">Leisingera aquaemixtae</name>
    <dbReference type="NCBI Taxonomy" id="1396826"/>
    <lineage>
        <taxon>Bacteria</taxon>
        <taxon>Pseudomonadati</taxon>
        <taxon>Pseudomonadota</taxon>
        <taxon>Alphaproteobacteria</taxon>
        <taxon>Rhodobacterales</taxon>
        <taxon>Roseobacteraceae</taxon>
        <taxon>Leisingera</taxon>
    </lineage>
</organism>
<keyword evidence="5" id="KW-1185">Reference proteome</keyword>
<feature type="signal peptide" evidence="2">
    <location>
        <begin position="1"/>
        <end position="23"/>
    </location>
</feature>
<dbReference type="InterPro" id="IPR036680">
    <property type="entry name" value="SPOR-like_sf"/>
</dbReference>
<protein>
    <submittedName>
        <fullName evidence="4">SPOR domain-containing protein</fullName>
    </submittedName>
</protein>
<evidence type="ECO:0000256" key="1">
    <source>
        <dbReference type="SAM" id="MobiDB-lite"/>
    </source>
</evidence>
<dbReference type="EMBL" id="CP081051">
    <property type="protein sequence ID" value="UWQ42776.1"/>
    <property type="molecule type" value="Genomic_DNA"/>
</dbReference>
<feature type="region of interest" description="Disordered" evidence="1">
    <location>
        <begin position="105"/>
        <end position="152"/>
    </location>
</feature>